<dbReference type="Proteomes" id="UP000518266">
    <property type="component" value="Unassembled WGS sequence"/>
</dbReference>
<name>A0A7J5ZE30_DISMA</name>
<dbReference type="EMBL" id="JAAKFY010000002">
    <property type="protein sequence ID" value="KAF3859850.1"/>
    <property type="molecule type" value="Genomic_DNA"/>
</dbReference>
<gene>
    <name evidence="1" type="ORF">F7725_000105</name>
</gene>
<comment type="caution">
    <text evidence="1">The sequence shown here is derived from an EMBL/GenBank/DDBJ whole genome shotgun (WGS) entry which is preliminary data.</text>
</comment>
<protein>
    <submittedName>
        <fullName evidence="1">Uncharacterized protein</fullName>
    </submittedName>
</protein>
<reference evidence="1 2" key="1">
    <citation type="submission" date="2020-03" db="EMBL/GenBank/DDBJ databases">
        <title>Dissostichus mawsoni Genome sequencing and assembly.</title>
        <authorList>
            <person name="Park H."/>
        </authorList>
    </citation>
    <scope>NUCLEOTIDE SEQUENCE [LARGE SCALE GENOMIC DNA]</scope>
    <source>
        <strain evidence="1">DM0001</strain>
        <tissue evidence="1">Muscle</tissue>
    </source>
</reference>
<evidence type="ECO:0000313" key="2">
    <source>
        <dbReference type="Proteomes" id="UP000518266"/>
    </source>
</evidence>
<keyword evidence="2" id="KW-1185">Reference proteome</keyword>
<evidence type="ECO:0000313" key="1">
    <source>
        <dbReference type="EMBL" id="KAF3859850.1"/>
    </source>
</evidence>
<proteinExistence type="predicted"/>
<sequence length="136" mass="14990">MYLRENRSLFLDPFGATKDQISRCKDLTRSLVRRQTQLLGDGHARAWIIPNSRTQHHAKVQYPVDQAGVASMRFDMAMSLVKNSDDLFHCVGPVELSSGLTRLTNGLSALAVPNGTTTCVGTPSISLDYYCKACTL</sequence>
<organism evidence="1 2">
    <name type="scientific">Dissostichus mawsoni</name>
    <name type="common">Antarctic cod</name>
    <dbReference type="NCBI Taxonomy" id="36200"/>
    <lineage>
        <taxon>Eukaryota</taxon>
        <taxon>Metazoa</taxon>
        <taxon>Chordata</taxon>
        <taxon>Craniata</taxon>
        <taxon>Vertebrata</taxon>
        <taxon>Euteleostomi</taxon>
        <taxon>Actinopterygii</taxon>
        <taxon>Neopterygii</taxon>
        <taxon>Teleostei</taxon>
        <taxon>Neoteleostei</taxon>
        <taxon>Acanthomorphata</taxon>
        <taxon>Eupercaria</taxon>
        <taxon>Perciformes</taxon>
        <taxon>Notothenioidei</taxon>
        <taxon>Nototheniidae</taxon>
        <taxon>Dissostichus</taxon>
    </lineage>
</organism>
<dbReference type="AlphaFoldDB" id="A0A7J5ZE30"/>
<accession>A0A7J5ZE30</accession>